<dbReference type="Pfam" id="PF13185">
    <property type="entry name" value="GAF_2"/>
    <property type="match status" value="1"/>
</dbReference>
<dbReference type="Gene3D" id="3.30.450.40">
    <property type="match status" value="1"/>
</dbReference>
<dbReference type="InterPro" id="IPR012226">
    <property type="entry name" value="Diguanyl_cyclase/Pdiesterase"/>
</dbReference>
<comment type="caution">
    <text evidence="6">The sequence shown here is derived from an EMBL/GenBank/DDBJ whole genome shotgun (WGS) entry which is preliminary data.</text>
</comment>
<dbReference type="RefSeq" id="WP_184681816.1">
    <property type="nucleotide sequence ID" value="NZ_JACHLL010000002.1"/>
</dbReference>
<dbReference type="SUPFAM" id="SSF141868">
    <property type="entry name" value="EAL domain-like"/>
    <property type="match status" value="1"/>
</dbReference>
<dbReference type="InterPro" id="IPR035919">
    <property type="entry name" value="EAL_sf"/>
</dbReference>
<dbReference type="SMART" id="SM00052">
    <property type="entry name" value="EAL"/>
    <property type="match status" value="1"/>
</dbReference>
<dbReference type="InterPro" id="IPR043128">
    <property type="entry name" value="Rev_trsase/Diguanyl_cyclase"/>
</dbReference>
<dbReference type="NCBIfam" id="TIGR00229">
    <property type="entry name" value="sensory_box"/>
    <property type="match status" value="1"/>
</dbReference>
<proteinExistence type="predicted"/>
<protein>
    <recommendedName>
        <fullName evidence="1">cyclic-guanylate-specific phosphodiesterase</fullName>
        <ecNumber evidence="1">3.1.4.52</ecNumber>
    </recommendedName>
</protein>
<feature type="domain" description="EAL" evidence="4">
    <location>
        <begin position="488"/>
        <end position="741"/>
    </location>
</feature>
<dbReference type="InterPro" id="IPR035965">
    <property type="entry name" value="PAS-like_dom_sf"/>
</dbReference>
<dbReference type="Gene3D" id="3.30.70.270">
    <property type="match status" value="1"/>
</dbReference>
<evidence type="ECO:0000256" key="1">
    <source>
        <dbReference type="ARBA" id="ARBA00012282"/>
    </source>
</evidence>
<accession>A0A7X0ETM3</accession>
<dbReference type="Proteomes" id="UP000557193">
    <property type="component" value="Unassembled WGS sequence"/>
</dbReference>
<dbReference type="InterPro" id="IPR003018">
    <property type="entry name" value="GAF"/>
</dbReference>
<evidence type="ECO:0000256" key="2">
    <source>
        <dbReference type="ARBA" id="ARBA00022636"/>
    </source>
</evidence>
<dbReference type="SUPFAM" id="SSF55781">
    <property type="entry name" value="GAF domain-like"/>
    <property type="match status" value="1"/>
</dbReference>
<dbReference type="SUPFAM" id="SSF55785">
    <property type="entry name" value="PYP-like sensor domain (PAS domain)"/>
    <property type="match status" value="1"/>
</dbReference>
<dbReference type="PIRSF" id="PIRSF005925">
    <property type="entry name" value="Dos"/>
    <property type="match status" value="1"/>
</dbReference>
<dbReference type="InterPro" id="IPR029787">
    <property type="entry name" value="Nucleotide_cyclase"/>
</dbReference>
<feature type="domain" description="PAS" evidence="3">
    <location>
        <begin position="190"/>
        <end position="235"/>
    </location>
</feature>
<dbReference type="InterPro" id="IPR001610">
    <property type="entry name" value="PAC"/>
</dbReference>
<name>A0A7X0ETM3_9PSED</name>
<evidence type="ECO:0000259" key="5">
    <source>
        <dbReference type="PROSITE" id="PS50887"/>
    </source>
</evidence>
<dbReference type="Gene3D" id="3.30.450.20">
    <property type="entry name" value="PAS domain"/>
    <property type="match status" value="1"/>
</dbReference>
<dbReference type="CDD" id="cd01948">
    <property type="entry name" value="EAL"/>
    <property type="match status" value="1"/>
</dbReference>
<evidence type="ECO:0000259" key="3">
    <source>
        <dbReference type="PROSITE" id="PS50112"/>
    </source>
</evidence>
<dbReference type="SMART" id="SM00086">
    <property type="entry name" value="PAC"/>
    <property type="match status" value="1"/>
</dbReference>
<dbReference type="SUPFAM" id="SSF55073">
    <property type="entry name" value="Nucleotide cyclase"/>
    <property type="match status" value="1"/>
</dbReference>
<dbReference type="GO" id="GO:0071111">
    <property type="term" value="F:cyclic-guanylate-specific phosphodiesterase activity"/>
    <property type="evidence" value="ECO:0007669"/>
    <property type="project" value="UniProtKB-EC"/>
</dbReference>
<evidence type="ECO:0000313" key="6">
    <source>
        <dbReference type="EMBL" id="MBB6341224.1"/>
    </source>
</evidence>
<dbReference type="PROSITE" id="PS50883">
    <property type="entry name" value="EAL"/>
    <property type="match status" value="1"/>
</dbReference>
<dbReference type="InterPro" id="IPR052155">
    <property type="entry name" value="Biofilm_reg_signaling"/>
</dbReference>
<dbReference type="Pfam" id="PF00990">
    <property type="entry name" value="GGDEF"/>
    <property type="match status" value="1"/>
</dbReference>
<dbReference type="AlphaFoldDB" id="A0A7X0ETM3"/>
<evidence type="ECO:0000259" key="4">
    <source>
        <dbReference type="PROSITE" id="PS50883"/>
    </source>
</evidence>
<dbReference type="InterPro" id="IPR001633">
    <property type="entry name" value="EAL_dom"/>
</dbReference>
<dbReference type="FunFam" id="3.20.20.450:FF:000001">
    <property type="entry name" value="Cyclic di-GMP phosphodiesterase yahA"/>
    <property type="match status" value="1"/>
</dbReference>
<reference evidence="6 7" key="1">
    <citation type="submission" date="2020-08" db="EMBL/GenBank/DDBJ databases">
        <title>Functional genomics of gut bacteria from endangered species of beetles.</title>
        <authorList>
            <person name="Carlos-Shanley C."/>
        </authorList>
    </citation>
    <scope>NUCLEOTIDE SEQUENCE [LARGE SCALE GENOMIC DNA]</scope>
    <source>
        <strain evidence="6 7">S00202</strain>
    </source>
</reference>
<dbReference type="NCBIfam" id="TIGR00254">
    <property type="entry name" value="GGDEF"/>
    <property type="match status" value="1"/>
</dbReference>
<gene>
    <name evidence="6" type="ORF">HNP49_001381</name>
</gene>
<dbReference type="PROSITE" id="PS50112">
    <property type="entry name" value="PAS"/>
    <property type="match status" value="1"/>
</dbReference>
<dbReference type="EC" id="3.1.4.52" evidence="1"/>
<feature type="domain" description="GGDEF" evidence="5">
    <location>
        <begin position="346"/>
        <end position="479"/>
    </location>
</feature>
<dbReference type="PROSITE" id="PS50887">
    <property type="entry name" value="GGDEF"/>
    <property type="match status" value="1"/>
</dbReference>
<dbReference type="InterPro" id="IPR000160">
    <property type="entry name" value="GGDEF_dom"/>
</dbReference>
<keyword evidence="2" id="KW-0973">c-di-GMP</keyword>
<dbReference type="SMART" id="SM00065">
    <property type="entry name" value="GAF"/>
    <property type="match status" value="1"/>
</dbReference>
<organism evidence="6 7">
    <name type="scientific">Pseudomonas fluvialis</name>
    <dbReference type="NCBI Taxonomy" id="1793966"/>
    <lineage>
        <taxon>Bacteria</taxon>
        <taxon>Pseudomonadati</taxon>
        <taxon>Pseudomonadota</taxon>
        <taxon>Gammaproteobacteria</taxon>
        <taxon>Pseudomonadales</taxon>
        <taxon>Pseudomonadaceae</taxon>
        <taxon>Pseudomonas</taxon>
    </lineage>
</organism>
<dbReference type="Pfam" id="PF13426">
    <property type="entry name" value="PAS_9"/>
    <property type="match status" value="1"/>
</dbReference>
<dbReference type="CDD" id="cd01949">
    <property type="entry name" value="GGDEF"/>
    <property type="match status" value="1"/>
</dbReference>
<evidence type="ECO:0000313" key="7">
    <source>
        <dbReference type="Proteomes" id="UP000557193"/>
    </source>
</evidence>
<dbReference type="Pfam" id="PF00563">
    <property type="entry name" value="EAL"/>
    <property type="match status" value="1"/>
</dbReference>
<dbReference type="SMART" id="SM00267">
    <property type="entry name" value="GGDEF"/>
    <property type="match status" value="1"/>
</dbReference>
<dbReference type="InterPro" id="IPR029016">
    <property type="entry name" value="GAF-like_dom_sf"/>
</dbReference>
<dbReference type="PANTHER" id="PTHR44757:SF2">
    <property type="entry name" value="BIOFILM ARCHITECTURE MAINTENANCE PROTEIN MBAA"/>
    <property type="match status" value="1"/>
</dbReference>
<dbReference type="CDD" id="cd00130">
    <property type="entry name" value="PAS"/>
    <property type="match status" value="1"/>
</dbReference>
<sequence length="748" mass="82506">MNLIPQALTPSLYDEDLSESEQQEILHLQQEILAAVAQNLDHLAVIRQVCLLEEQLLPDAVASVMLLDEQKLLQLYVAPSIPAEGAARLSNLRPGPHAGSCGNAVYRGEAVFVSNTRSDPRWQELRPLALDFGLMACWSMPIRGAGQQILGTFALSSFVGREPNAFHRKILEIGASIIGIVLERQRQEQTLSLLGKVFESSNQAIMLTDSQAGILEVNRAFSDMTGYSAAEVKGQRPSLLSSGRHDRAFYQNMWRSLQERGYWQGEVWNRRKNGEVYPEWLSITAIREAGQITNYVSFFFDISEQKATQARLEFLTCHDPLTELPNRLIVQEQLSQAMVSSARRQLQAALLYLDLDEFRTINASLGQAVGDQLLRAVADRLRQLLGEQYPLGRLDSDEFAIVLAGVEELDQPAELAEQIIQAFLKPFVIAGHELICTLSIGIALYPEDGEDGDSLLKKADSAMSHAKQDGRNTFRFYSESMNRDAAAHLQLRTGLRRALAQGELFLEYQPQVELVSGRVIGAEALVRWQHPQLGRIAPADFIGVAEQSGLIVPLGEWVLQQACAQAAAWQRAGQPLVVAVNLSGVQFKRGDLVDSVAAALLEHELDPALLELELTETILIEGTEHVLDNLQRLKALGVQLSIDDFGTGYSSLAYLSRLPVDKLKIDQSFVRSLRQVPANATIVRMVVQMARSLGIRSIAEGVEDAQARDFLLANQCDEGQGYWFSRPLAAPALSALLQAGAGHLPPSV</sequence>
<dbReference type="PANTHER" id="PTHR44757">
    <property type="entry name" value="DIGUANYLATE CYCLASE DGCP"/>
    <property type="match status" value="1"/>
</dbReference>
<keyword evidence="7" id="KW-1185">Reference proteome</keyword>
<dbReference type="InterPro" id="IPR000014">
    <property type="entry name" value="PAS"/>
</dbReference>
<dbReference type="SMART" id="SM00091">
    <property type="entry name" value="PAS"/>
    <property type="match status" value="1"/>
</dbReference>
<dbReference type="Gene3D" id="3.20.20.450">
    <property type="entry name" value="EAL domain"/>
    <property type="match status" value="1"/>
</dbReference>
<dbReference type="EMBL" id="JACHLL010000002">
    <property type="protein sequence ID" value="MBB6341224.1"/>
    <property type="molecule type" value="Genomic_DNA"/>
</dbReference>